<feature type="transmembrane region" description="Helical" evidence="1">
    <location>
        <begin position="7"/>
        <end position="28"/>
    </location>
</feature>
<dbReference type="NCBIfam" id="NF033664">
    <property type="entry name" value="PACE_transport"/>
    <property type="match status" value="1"/>
</dbReference>
<reference evidence="3 4" key="1">
    <citation type="journal article" date="2008" name="J. Bacteriol.">
        <title>Insights into plant cell wall degradation from the genome sequence of the soil bacterium Cellvibrio japonicus.</title>
        <authorList>
            <person name="Deboy R.T."/>
            <person name="Mongodin E.F."/>
            <person name="Fouts D.E."/>
            <person name="Tailford L.E."/>
            <person name="Khouri H."/>
            <person name="Emerson J.B."/>
            <person name="Mohamoud Y."/>
            <person name="Watkins K."/>
            <person name="Henrissat B."/>
            <person name="Gilbert H.J."/>
            <person name="Nelson K.E."/>
        </authorList>
    </citation>
    <scope>NUCLEOTIDE SEQUENCE [LARGE SCALE GENOMIC DNA]</scope>
    <source>
        <strain evidence="3 4">Ueda107</strain>
    </source>
</reference>
<dbReference type="KEGG" id="cja:CJA_3715"/>
<dbReference type="HOGENOM" id="CLU_120004_0_0_6"/>
<evidence type="ECO:0000259" key="2">
    <source>
        <dbReference type="Pfam" id="PF05232"/>
    </source>
</evidence>
<feature type="transmembrane region" description="Helical" evidence="1">
    <location>
        <begin position="80"/>
        <end position="100"/>
    </location>
</feature>
<name>B3PHX2_CELJU</name>
<dbReference type="AlphaFoldDB" id="B3PHX2"/>
<dbReference type="EMBL" id="CP000934">
    <property type="protein sequence ID" value="ACE84693.1"/>
    <property type="molecule type" value="Genomic_DNA"/>
</dbReference>
<proteinExistence type="predicted"/>
<feature type="transmembrane region" description="Helical" evidence="1">
    <location>
        <begin position="106"/>
        <end position="128"/>
    </location>
</feature>
<dbReference type="eggNOG" id="COG4125">
    <property type="taxonomic scope" value="Bacteria"/>
</dbReference>
<gene>
    <name evidence="3" type="ordered locus">CJA_3715</name>
</gene>
<keyword evidence="4" id="KW-1185">Reference proteome</keyword>
<accession>B3PHX2</accession>
<dbReference type="InterPro" id="IPR007896">
    <property type="entry name" value="BTP_bacteria"/>
</dbReference>
<dbReference type="RefSeq" id="WP_012489287.1">
    <property type="nucleotide sequence ID" value="NC_010995.1"/>
</dbReference>
<evidence type="ECO:0000313" key="3">
    <source>
        <dbReference type="EMBL" id="ACE84693.1"/>
    </source>
</evidence>
<feature type="transmembrane region" description="Helical" evidence="1">
    <location>
        <begin position="40"/>
        <end position="59"/>
    </location>
</feature>
<dbReference type="Proteomes" id="UP000001036">
    <property type="component" value="Chromosome"/>
</dbReference>
<keyword evidence="1" id="KW-0472">Membrane</keyword>
<protein>
    <submittedName>
        <fullName evidence="3">Bacterial Transmembrane Pair family</fullName>
    </submittedName>
</protein>
<keyword evidence="1" id="KW-1133">Transmembrane helix</keyword>
<evidence type="ECO:0000313" key="4">
    <source>
        <dbReference type="Proteomes" id="UP000001036"/>
    </source>
</evidence>
<evidence type="ECO:0000256" key="1">
    <source>
        <dbReference type="SAM" id="Phobius"/>
    </source>
</evidence>
<sequence length="146" mass="16073">MQGLRRRVVYVGLYELIAILLSAVLLALMSRTGAWDSLGLAVAASALAIVWNLVFNSLFERWEASRSQRGRSLGVRLLHALGFEGGLLVFLIPLVAWWYGVSFWQALLMDLGLLVFFLVYTFVFNWVFDQVFGLPASAGGGQCAGA</sequence>
<organism evidence="3 4">
    <name type="scientific">Cellvibrio japonicus (strain Ueda107)</name>
    <name type="common">Pseudomonas fluorescens subsp. cellulosa</name>
    <dbReference type="NCBI Taxonomy" id="498211"/>
    <lineage>
        <taxon>Bacteria</taxon>
        <taxon>Pseudomonadati</taxon>
        <taxon>Pseudomonadota</taxon>
        <taxon>Gammaproteobacteria</taxon>
        <taxon>Cellvibrionales</taxon>
        <taxon>Cellvibrionaceae</taxon>
        <taxon>Cellvibrio</taxon>
    </lineage>
</organism>
<feature type="domain" description="Chlorhexidine efflux transporter" evidence="2">
    <location>
        <begin position="3"/>
        <end position="64"/>
    </location>
</feature>
<feature type="domain" description="Chlorhexidine efflux transporter" evidence="2">
    <location>
        <begin position="71"/>
        <end position="133"/>
    </location>
</feature>
<dbReference type="OrthoDB" id="1631120at2"/>
<dbReference type="Pfam" id="PF05232">
    <property type="entry name" value="BTP"/>
    <property type="match status" value="2"/>
</dbReference>
<dbReference type="InterPro" id="IPR058208">
    <property type="entry name" value="PACE"/>
</dbReference>
<keyword evidence="1 3" id="KW-0812">Transmembrane</keyword>